<dbReference type="RefSeq" id="WP_184739700.1">
    <property type="nucleotide sequence ID" value="NZ_BMRW01000017.1"/>
</dbReference>
<dbReference type="Proteomes" id="UP000556436">
    <property type="component" value="Unassembled WGS sequence"/>
</dbReference>
<evidence type="ECO:0000313" key="2">
    <source>
        <dbReference type="Proteomes" id="UP000556436"/>
    </source>
</evidence>
<comment type="caution">
    <text evidence="1">The sequence shown here is derived from an EMBL/GenBank/DDBJ whole genome shotgun (WGS) entry which is preliminary data.</text>
</comment>
<sequence length="78" mass="8629">MGGQGREGLPVDRPVTLEEAVEFKKREASDIEAKAWHFYGSYADAYDCAKVANFSPPQGAGEVMVSANSGMFFVWLYF</sequence>
<proteinExistence type="predicted"/>
<name>A0A7W7LJ15_STRNE</name>
<evidence type="ECO:0000313" key="1">
    <source>
        <dbReference type="EMBL" id="MBB4890491.1"/>
    </source>
</evidence>
<dbReference type="AlphaFoldDB" id="A0A7W7LJ15"/>
<gene>
    <name evidence="1" type="ORF">FHS38_006576</name>
</gene>
<organism evidence="1 2">
    <name type="scientific">Streptomyces netropsis</name>
    <name type="common">Streptoverticillium netropsis</name>
    <dbReference type="NCBI Taxonomy" id="55404"/>
    <lineage>
        <taxon>Bacteria</taxon>
        <taxon>Bacillati</taxon>
        <taxon>Actinomycetota</taxon>
        <taxon>Actinomycetes</taxon>
        <taxon>Kitasatosporales</taxon>
        <taxon>Streptomycetaceae</taxon>
        <taxon>Streptomyces</taxon>
    </lineage>
</organism>
<reference evidence="1 2" key="1">
    <citation type="submission" date="2020-08" db="EMBL/GenBank/DDBJ databases">
        <title>Genomic Encyclopedia of Type Strains, Phase III (KMG-III): the genomes of soil and plant-associated and newly described type strains.</title>
        <authorList>
            <person name="Whitman W."/>
        </authorList>
    </citation>
    <scope>NUCLEOTIDE SEQUENCE [LARGE SCALE GENOMIC DNA]</scope>
    <source>
        <strain evidence="1 2">CECT 3265</strain>
    </source>
</reference>
<protein>
    <submittedName>
        <fullName evidence="1">Uncharacterized protein</fullName>
    </submittedName>
</protein>
<keyword evidence="2" id="KW-1185">Reference proteome</keyword>
<dbReference type="EMBL" id="JACHJG010000019">
    <property type="protein sequence ID" value="MBB4890491.1"/>
    <property type="molecule type" value="Genomic_DNA"/>
</dbReference>
<accession>A0A7W7LJ15</accession>